<evidence type="ECO:0000256" key="4">
    <source>
        <dbReference type="ARBA" id="ARBA00022741"/>
    </source>
</evidence>
<dbReference type="SUPFAM" id="SSF56112">
    <property type="entry name" value="Protein kinase-like (PK-like)"/>
    <property type="match status" value="1"/>
</dbReference>
<keyword evidence="3" id="KW-0808">Transferase</keyword>
<reference evidence="12" key="2">
    <citation type="journal article" date="2017" name="Nat. Plants">
        <title>The Aegilops tauschii genome reveals multiple impacts of transposons.</title>
        <authorList>
            <person name="Zhao G."/>
            <person name="Zou C."/>
            <person name="Li K."/>
            <person name="Wang K."/>
            <person name="Li T."/>
            <person name="Gao L."/>
            <person name="Zhang X."/>
            <person name="Wang H."/>
            <person name="Yang Z."/>
            <person name="Liu X."/>
            <person name="Jiang W."/>
            <person name="Mao L."/>
            <person name="Kong X."/>
            <person name="Jiao Y."/>
            <person name="Jia J."/>
        </authorList>
    </citation>
    <scope>NUCLEOTIDE SEQUENCE [LARGE SCALE GENOMIC DNA]</scope>
    <source>
        <strain evidence="12">cv. AL8/78</strain>
    </source>
</reference>
<reference evidence="11" key="5">
    <citation type="journal article" date="2021" name="G3 (Bethesda)">
        <title>Aegilops tauschii genome assembly Aet v5.0 features greater sequence contiguity and improved annotation.</title>
        <authorList>
            <person name="Wang L."/>
            <person name="Zhu T."/>
            <person name="Rodriguez J.C."/>
            <person name="Deal K.R."/>
            <person name="Dubcovsky J."/>
            <person name="McGuire P.E."/>
            <person name="Lux T."/>
            <person name="Spannagl M."/>
            <person name="Mayer K.F.X."/>
            <person name="Baldrich P."/>
            <person name="Meyers B.C."/>
            <person name="Huo N."/>
            <person name="Gu Y.Q."/>
            <person name="Zhou H."/>
            <person name="Devos K.M."/>
            <person name="Bennetzen J.L."/>
            <person name="Unver T."/>
            <person name="Budak H."/>
            <person name="Gulick P.J."/>
            <person name="Galiba G."/>
            <person name="Kalapos B."/>
            <person name="Nelson D.R."/>
            <person name="Li P."/>
            <person name="You F.M."/>
            <person name="Luo M.C."/>
            <person name="Dvorak J."/>
        </authorList>
    </citation>
    <scope>NUCLEOTIDE SEQUENCE [LARGE SCALE GENOMIC DNA]</scope>
    <source>
        <strain evidence="11">cv. AL8/78</strain>
    </source>
</reference>
<keyword evidence="6" id="KW-0067">ATP-binding</keyword>
<dbReference type="Proteomes" id="UP000015105">
    <property type="component" value="Chromosome 5D"/>
</dbReference>
<comment type="catalytic activity">
    <reaction evidence="8">
        <text>L-seryl-[protein] + ATP = O-phospho-L-seryl-[protein] + ADP + H(+)</text>
        <dbReference type="Rhea" id="RHEA:17989"/>
        <dbReference type="Rhea" id="RHEA-COMP:9863"/>
        <dbReference type="Rhea" id="RHEA-COMP:11604"/>
        <dbReference type="ChEBI" id="CHEBI:15378"/>
        <dbReference type="ChEBI" id="CHEBI:29999"/>
        <dbReference type="ChEBI" id="CHEBI:30616"/>
        <dbReference type="ChEBI" id="CHEBI:83421"/>
        <dbReference type="ChEBI" id="CHEBI:456216"/>
        <dbReference type="EC" id="2.7.11.1"/>
    </reaction>
</comment>
<feature type="domain" description="Protein kinase" evidence="10">
    <location>
        <begin position="58"/>
        <end position="172"/>
    </location>
</feature>
<reference evidence="11" key="4">
    <citation type="submission" date="2019-03" db="UniProtKB">
        <authorList>
            <consortium name="EnsemblPlants"/>
        </authorList>
    </citation>
    <scope>IDENTIFICATION</scope>
</reference>
<evidence type="ECO:0000259" key="10">
    <source>
        <dbReference type="PROSITE" id="PS50011"/>
    </source>
</evidence>
<dbReference type="Gramene" id="AET5Gv21239300.1">
    <property type="protein sequence ID" value="AET5Gv21239300.1"/>
    <property type="gene ID" value="AET5Gv21239300"/>
</dbReference>
<evidence type="ECO:0000256" key="1">
    <source>
        <dbReference type="ARBA" id="ARBA00012513"/>
    </source>
</evidence>
<evidence type="ECO:0000256" key="9">
    <source>
        <dbReference type="SAM" id="MobiDB-lite"/>
    </source>
</evidence>
<dbReference type="GO" id="GO:0004674">
    <property type="term" value="F:protein serine/threonine kinase activity"/>
    <property type="evidence" value="ECO:0007669"/>
    <property type="project" value="UniProtKB-KW"/>
</dbReference>
<comment type="catalytic activity">
    <reaction evidence="7">
        <text>L-threonyl-[protein] + ATP = O-phospho-L-threonyl-[protein] + ADP + H(+)</text>
        <dbReference type="Rhea" id="RHEA:46608"/>
        <dbReference type="Rhea" id="RHEA-COMP:11060"/>
        <dbReference type="Rhea" id="RHEA-COMP:11605"/>
        <dbReference type="ChEBI" id="CHEBI:15378"/>
        <dbReference type="ChEBI" id="CHEBI:30013"/>
        <dbReference type="ChEBI" id="CHEBI:30616"/>
        <dbReference type="ChEBI" id="CHEBI:61977"/>
        <dbReference type="ChEBI" id="CHEBI:456216"/>
        <dbReference type="EC" id="2.7.11.1"/>
    </reaction>
</comment>
<keyword evidence="12" id="KW-1185">Reference proteome</keyword>
<dbReference type="Gene3D" id="3.30.200.20">
    <property type="entry name" value="Phosphorylase Kinase, domain 1"/>
    <property type="match status" value="1"/>
</dbReference>
<reference evidence="11" key="3">
    <citation type="journal article" date="2017" name="Nature">
        <title>Genome sequence of the progenitor of the wheat D genome Aegilops tauschii.</title>
        <authorList>
            <person name="Luo M.C."/>
            <person name="Gu Y.Q."/>
            <person name="Puiu D."/>
            <person name="Wang H."/>
            <person name="Twardziok S.O."/>
            <person name="Deal K.R."/>
            <person name="Huo N."/>
            <person name="Zhu T."/>
            <person name="Wang L."/>
            <person name="Wang Y."/>
            <person name="McGuire P.E."/>
            <person name="Liu S."/>
            <person name="Long H."/>
            <person name="Ramasamy R.K."/>
            <person name="Rodriguez J.C."/>
            <person name="Van S.L."/>
            <person name="Yuan L."/>
            <person name="Wang Z."/>
            <person name="Xia Z."/>
            <person name="Xiao L."/>
            <person name="Anderson O.D."/>
            <person name="Ouyang S."/>
            <person name="Liang Y."/>
            <person name="Zimin A.V."/>
            <person name="Pertea G."/>
            <person name="Qi P."/>
            <person name="Bennetzen J.L."/>
            <person name="Dai X."/>
            <person name="Dawson M.W."/>
            <person name="Muller H.G."/>
            <person name="Kugler K."/>
            <person name="Rivarola-Duarte L."/>
            <person name="Spannagl M."/>
            <person name="Mayer K.F.X."/>
            <person name="Lu F.H."/>
            <person name="Bevan M.W."/>
            <person name="Leroy P."/>
            <person name="Li P."/>
            <person name="You F.M."/>
            <person name="Sun Q."/>
            <person name="Liu Z."/>
            <person name="Lyons E."/>
            <person name="Wicker T."/>
            <person name="Salzberg S.L."/>
            <person name="Devos K.M."/>
            <person name="Dvorak J."/>
        </authorList>
    </citation>
    <scope>NUCLEOTIDE SEQUENCE [LARGE SCALE GENOMIC DNA]</scope>
    <source>
        <strain evidence="11">cv. AL8/78</strain>
    </source>
</reference>
<name>A0A453MMC0_AEGTS</name>
<dbReference type="GO" id="GO:0005524">
    <property type="term" value="F:ATP binding"/>
    <property type="evidence" value="ECO:0007669"/>
    <property type="project" value="UniProtKB-KW"/>
</dbReference>
<feature type="region of interest" description="Disordered" evidence="9">
    <location>
        <begin position="1"/>
        <end position="24"/>
    </location>
</feature>
<dbReference type="InterPro" id="IPR000719">
    <property type="entry name" value="Prot_kinase_dom"/>
</dbReference>
<evidence type="ECO:0000313" key="12">
    <source>
        <dbReference type="Proteomes" id="UP000015105"/>
    </source>
</evidence>
<dbReference type="EC" id="2.7.11.1" evidence="1"/>
<dbReference type="AlphaFoldDB" id="A0A453MMC0"/>
<evidence type="ECO:0000256" key="6">
    <source>
        <dbReference type="ARBA" id="ARBA00022840"/>
    </source>
</evidence>
<evidence type="ECO:0000256" key="8">
    <source>
        <dbReference type="ARBA" id="ARBA00048679"/>
    </source>
</evidence>
<dbReference type="PANTHER" id="PTHR45637">
    <property type="entry name" value="FLIPPASE KINASE 1-RELATED"/>
    <property type="match status" value="1"/>
</dbReference>
<accession>A0A453MMC0</accession>
<organism evidence="11 12">
    <name type="scientific">Aegilops tauschii subsp. strangulata</name>
    <name type="common">Goatgrass</name>
    <dbReference type="NCBI Taxonomy" id="200361"/>
    <lineage>
        <taxon>Eukaryota</taxon>
        <taxon>Viridiplantae</taxon>
        <taxon>Streptophyta</taxon>
        <taxon>Embryophyta</taxon>
        <taxon>Tracheophyta</taxon>
        <taxon>Spermatophyta</taxon>
        <taxon>Magnoliopsida</taxon>
        <taxon>Liliopsida</taxon>
        <taxon>Poales</taxon>
        <taxon>Poaceae</taxon>
        <taxon>BOP clade</taxon>
        <taxon>Pooideae</taxon>
        <taxon>Triticodae</taxon>
        <taxon>Triticeae</taxon>
        <taxon>Triticinae</taxon>
        <taxon>Aegilops</taxon>
    </lineage>
</organism>
<proteinExistence type="predicted"/>
<dbReference type="PROSITE" id="PS50011">
    <property type="entry name" value="PROTEIN_KINASE_DOM"/>
    <property type="match status" value="1"/>
</dbReference>
<reference evidence="12" key="1">
    <citation type="journal article" date="2014" name="Science">
        <title>Ancient hybridizations among the ancestral genomes of bread wheat.</title>
        <authorList>
            <consortium name="International Wheat Genome Sequencing Consortium,"/>
            <person name="Marcussen T."/>
            <person name="Sandve S.R."/>
            <person name="Heier L."/>
            <person name="Spannagl M."/>
            <person name="Pfeifer M."/>
            <person name="Jakobsen K.S."/>
            <person name="Wulff B.B."/>
            <person name="Steuernagel B."/>
            <person name="Mayer K.F."/>
            <person name="Olsen O.A."/>
        </authorList>
    </citation>
    <scope>NUCLEOTIDE SEQUENCE [LARGE SCALE GENOMIC DNA]</scope>
    <source>
        <strain evidence="12">cv. AL8/78</strain>
    </source>
</reference>
<protein>
    <recommendedName>
        <fullName evidence="1">non-specific serine/threonine protein kinase</fullName>
        <ecNumber evidence="1">2.7.11.1</ecNumber>
    </recommendedName>
</protein>
<dbReference type="FunFam" id="3.30.200.20:FF:000573">
    <property type="entry name" value="Serine/threonine-protein kinase OXI1"/>
    <property type="match status" value="1"/>
</dbReference>
<evidence type="ECO:0000313" key="11">
    <source>
        <dbReference type="EnsemblPlants" id="AET5Gv21239300.1"/>
    </source>
</evidence>
<sequence length="172" mass="18170">RNQSPTPPFLPVTRAGVGAGHNAQSKVAPSSCALTVAMTAQALAPPPLEPRQLSLADLRAVSVLGRGAKGIVFHIMPEDEGGTGDVAMALKAVSREAARHKNSGGSGGEDGHRRIWFERDVLLALRHPLLPAHRGVPATEAVVGFAIDRCGGDDLNSLRRRQTEKMFSDSVI</sequence>
<keyword evidence="4" id="KW-0547">Nucleotide-binding</keyword>
<dbReference type="STRING" id="200361.A0A453MMC0"/>
<dbReference type="EnsemblPlants" id="AET5Gv21239300.1">
    <property type="protein sequence ID" value="AET5Gv21239300.1"/>
    <property type="gene ID" value="AET5Gv21239300"/>
</dbReference>
<feature type="compositionally biased region" description="Pro residues" evidence="9">
    <location>
        <begin position="1"/>
        <end position="10"/>
    </location>
</feature>
<evidence type="ECO:0000256" key="3">
    <source>
        <dbReference type="ARBA" id="ARBA00022679"/>
    </source>
</evidence>
<dbReference type="InterPro" id="IPR011009">
    <property type="entry name" value="Kinase-like_dom_sf"/>
</dbReference>
<evidence type="ECO:0000256" key="2">
    <source>
        <dbReference type="ARBA" id="ARBA00022527"/>
    </source>
</evidence>
<evidence type="ECO:0000256" key="5">
    <source>
        <dbReference type="ARBA" id="ARBA00022777"/>
    </source>
</evidence>
<evidence type="ECO:0000256" key="7">
    <source>
        <dbReference type="ARBA" id="ARBA00047899"/>
    </source>
</evidence>
<keyword evidence="5" id="KW-0418">Kinase</keyword>
<keyword evidence="2" id="KW-0723">Serine/threonine-protein kinase</keyword>